<reference evidence="3 4" key="1">
    <citation type="submission" date="2020-07" db="EMBL/GenBank/DDBJ databases">
        <title>Comparative genomics of pyrophilous fungi reveals a link between fire events and developmental genes.</title>
        <authorList>
            <consortium name="DOE Joint Genome Institute"/>
            <person name="Steindorff A.S."/>
            <person name="Carver A."/>
            <person name="Calhoun S."/>
            <person name="Stillman K."/>
            <person name="Liu H."/>
            <person name="Lipzen A."/>
            <person name="Pangilinan J."/>
            <person name="Labutti K."/>
            <person name="Bruns T.D."/>
            <person name="Grigoriev I.V."/>
        </authorList>
    </citation>
    <scope>NUCLEOTIDE SEQUENCE [LARGE SCALE GENOMIC DNA]</scope>
    <source>
        <strain evidence="3 4">CBS 144469</strain>
    </source>
</reference>
<evidence type="ECO:0000313" key="3">
    <source>
        <dbReference type="EMBL" id="KAF6741919.1"/>
    </source>
</evidence>
<dbReference type="Proteomes" id="UP000521943">
    <property type="component" value="Unassembled WGS sequence"/>
</dbReference>
<name>A0A8H6LTS0_9AGAR</name>
<dbReference type="GO" id="GO:0005739">
    <property type="term" value="C:mitochondrion"/>
    <property type="evidence" value="ECO:0007669"/>
    <property type="project" value="TreeGrafter"/>
</dbReference>
<proteinExistence type="inferred from homology"/>
<evidence type="ECO:0000313" key="4">
    <source>
        <dbReference type="Proteomes" id="UP000521943"/>
    </source>
</evidence>
<dbReference type="GO" id="GO:0005634">
    <property type="term" value="C:nucleus"/>
    <property type="evidence" value="ECO:0007669"/>
    <property type="project" value="TreeGrafter"/>
</dbReference>
<dbReference type="OrthoDB" id="354769at2759"/>
<dbReference type="AlphaFoldDB" id="A0A8H6LTS0"/>
<dbReference type="PANTHER" id="PTHR14464">
    <property type="entry name" value="EXONUCLEASE V"/>
    <property type="match status" value="1"/>
</dbReference>
<gene>
    <name evidence="3" type="ORF">DFP72DRAFT_1110841</name>
</gene>
<protein>
    <submittedName>
        <fullName evidence="3">Exonuclease V a 5' deoxyribonuclease-domain-containing protein</fullName>
    </submittedName>
</protein>
<feature type="compositionally biased region" description="Polar residues" evidence="2">
    <location>
        <begin position="444"/>
        <end position="465"/>
    </location>
</feature>
<evidence type="ECO:0000256" key="1">
    <source>
        <dbReference type="ARBA" id="ARBA00009797"/>
    </source>
</evidence>
<dbReference type="GO" id="GO:0045145">
    <property type="term" value="F:single-stranded DNA 5'-3' DNA exonuclease activity"/>
    <property type="evidence" value="ECO:0007669"/>
    <property type="project" value="InterPro"/>
</dbReference>
<dbReference type="Pfam" id="PF09810">
    <property type="entry name" value="Exo5"/>
    <property type="match status" value="1"/>
</dbReference>
<sequence length="552" mass="61931">MASDAMSDDFSAFDLGEFSQDDFAEIDRQIARCLQHPVVQQQQLDERDDGSDVTLLNAEGDSPVRDTSVGRPQTIGKTKNWRRRTRILSVSSVVSPRWCEQQFDYIMRQGLSRTVGRKSISFISGKGKKINVDMKFAAESAARKRRGMVVHRELERETRGEKYRVRPTSRHELFALRLLKMHAAFKSLLENGLTREMPVFGMLNNTVIVGMIDEVVKVELPAVLIGEQTSSTREQDIDFPLPHKSKPSPRRKAKSKVNVGPHTQYTLHLAEIKSRATKTTPADSETVGSREQVMIYRRLLNGLLFTPEPLDFPVFWARIGVDSTAEFSTAFLKQAGILSHNEGFGKTNLDTLVESWELAVERLKRSGVRSVDEKLSLVYRLQHDMVGALDTRSSAGEASPDQDDEGKMDIDTGPGSHAQPRNRLHHPLAPRPPDSRKLPFGAKTTLNAQIKGNSRPPGTTESPQNALPLPPHLNEVDNDAYKFISHKEIVYDEGMVQASLDSTLELLRGEREPLGVPVELAWRCNTCEYRGDCEWREEMAGLAVGRKPKKSV</sequence>
<dbReference type="InterPro" id="IPR019190">
    <property type="entry name" value="EXOV"/>
</dbReference>
<comment type="caution">
    <text evidence="3">The sequence shown here is derived from an EMBL/GenBank/DDBJ whole genome shotgun (WGS) entry which is preliminary data.</text>
</comment>
<dbReference type="GO" id="GO:0036297">
    <property type="term" value="P:interstrand cross-link repair"/>
    <property type="evidence" value="ECO:0007669"/>
    <property type="project" value="TreeGrafter"/>
</dbReference>
<evidence type="ECO:0000256" key="2">
    <source>
        <dbReference type="SAM" id="MobiDB-lite"/>
    </source>
</evidence>
<organism evidence="3 4">
    <name type="scientific">Ephemerocybe angulata</name>
    <dbReference type="NCBI Taxonomy" id="980116"/>
    <lineage>
        <taxon>Eukaryota</taxon>
        <taxon>Fungi</taxon>
        <taxon>Dikarya</taxon>
        <taxon>Basidiomycota</taxon>
        <taxon>Agaricomycotina</taxon>
        <taxon>Agaricomycetes</taxon>
        <taxon>Agaricomycetidae</taxon>
        <taxon>Agaricales</taxon>
        <taxon>Agaricineae</taxon>
        <taxon>Psathyrellaceae</taxon>
        <taxon>Ephemerocybe</taxon>
    </lineage>
</organism>
<keyword evidence="4" id="KW-1185">Reference proteome</keyword>
<dbReference type="EMBL" id="JACGCI010000211">
    <property type="protein sequence ID" value="KAF6741919.1"/>
    <property type="molecule type" value="Genomic_DNA"/>
</dbReference>
<feature type="region of interest" description="Disordered" evidence="2">
    <location>
        <begin position="390"/>
        <end position="470"/>
    </location>
</feature>
<keyword evidence="3" id="KW-0378">Hydrolase</keyword>
<feature type="compositionally biased region" description="Basic residues" evidence="2">
    <location>
        <begin position="243"/>
        <end position="255"/>
    </location>
</feature>
<accession>A0A8H6LTS0</accession>
<comment type="similarity">
    <text evidence="1">Belongs to the EXO5 family.</text>
</comment>
<keyword evidence="3" id="KW-0540">Nuclease</keyword>
<feature type="region of interest" description="Disordered" evidence="2">
    <location>
        <begin position="41"/>
        <end position="77"/>
    </location>
</feature>
<feature type="region of interest" description="Disordered" evidence="2">
    <location>
        <begin position="234"/>
        <end position="257"/>
    </location>
</feature>
<keyword evidence="3" id="KW-0269">Exonuclease</keyword>
<dbReference type="PANTHER" id="PTHR14464:SF4">
    <property type="entry name" value="EXONUCLEASE V"/>
    <property type="match status" value="1"/>
</dbReference>